<dbReference type="OrthoDB" id="3297477at2"/>
<dbReference type="GO" id="GO:0005886">
    <property type="term" value="C:plasma membrane"/>
    <property type="evidence" value="ECO:0007669"/>
    <property type="project" value="UniProtKB-SubCell"/>
</dbReference>
<dbReference type="PANTHER" id="PTHR37305">
    <property type="entry name" value="INTEGRAL MEMBRANE PROTEIN-RELATED"/>
    <property type="match status" value="1"/>
</dbReference>
<feature type="transmembrane region" description="Helical" evidence="1">
    <location>
        <begin position="68"/>
        <end position="92"/>
    </location>
</feature>
<feature type="transmembrane region" description="Helical" evidence="1">
    <location>
        <begin position="25"/>
        <end position="43"/>
    </location>
</feature>
<proteinExistence type="predicted"/>
<name>A0A543FSM3_9PSEU</name>
<dbReference type="EMBL" id="VFPH01000002">
    <property type="protein sequence ID" value="TQM36744.1"/>
    <property type="molecule type" value="Genomic_DNA"/>
</dbReference>
<protein>
    <submittedName>
        <fullName evidence="2">ABC-type transport system involved in multi-copper enzyme maturation permease subunit</fullName>
    </submittedName>
</protein>
<feature type="transmembrane region" description="Helical" evidence="1">
    <location>
        <begin position="154"/>
        <end position="179"/>
    </location>
</feature>
<evidence type="ECO:0000313" key="3">
    <source>
        <dbReference type="Proteomes" id="UP000319818"/>
    </source>
</evidence>
<dbReference type="PANTHER" id="PTHR37305:SF1">
    <property type="entry name" value="MEMBRANE PROTEIN"/>
    <property type="match status" value="1"/>
</dbReference>
<accession>A0A543FSM3</accession>
<dbReference type="AlphaFoldDB" id="A0A543FSM3"/>
<feature type="transmembrane region" description="Helical" evidence="1">
    <location>
        <begin position="113"/>
        <end position="134"/>
    </location>
</feature>
<organism evidence="2 3">
    <name type="scientific">Pseudonocardia cypriaca</name>
    <dbReference type="NCBI Taxonomy" id="882449"/>
    <lineage>
        <taxon>Bacteria</taxon>
        <taxon>Bacillati</taxon>
        <taxon>Actinomycetota</taxon>
        <taxon>Actinomycetes</taxon>
        <taxon>Pseudonocardiales</taxon>
        <taxon>Pseudonocardiaceae</taxon>
        <taxon>Pseudonocardia</taxon>
    </lineage>
</organism>
<evidence type="ECO:0000256" key="1">
    <source>
        <dbReference type="SAM" id="Phobius"/>
    </source>
</evidence>
<sequence>MSTSPAFADTLRGEWIKFRSLRSTWLTLAGLVVVGLGLTLLSMDPAGQSYVTGTAEERQDWDPTYRSLMMYFVAQLIIGVLGVLVVTSEYATGLMRTSLSATPRRHRLLGAKVAVVAAVALVAGQALMFAAFLIGQAGFAAAGVPHATLDDPRALSAVVGGGLYLAVIALLAVALGTIIRATAGALATLVGIVLLIPAVEGIFPSWLDGLLDLWPTLGGAAVLATVPNPDFPQPWLNLVGMGAGVVALLAVAFVVFERRDV</sequence>
<keyword evidence="1" id="KW-0812">Transmembrane</keyword>
<dbReference type="Proteomes" id="UP000319818">
    <property type="component" value="Unassembled WGS sequence"/>
</dbReference>
<reference evidence="2 3" key="1">
    <citation type="submission" date="2019-06" db="EMBL/GenBank/DDBJ databases">
        <title>Sequencing the genomes of 1000 actinobacteria strains.</title>
        <authorList>
            <person name="Klenk H.-P."/>
        </authorList>
    </citation>
    <scope>NUCLEOTIDE SEQUENCE [LARGE SCALE GENOMIC DNA]</scope>
    <source>
        <strain evidence="2 3">DSM 45511</strain>
    </source>
</reference>
<keyword evidence="1" id="KW-0472">Membrane</keyword>
<keyword evidence="3" id="KW-1185">Reference proteome</keyword>
<feature type="transmembrane region" description="Helical" evidence="1">
    <location>
        <begin position="235"/>
        <end position="256"/>
    </location>
</feature>
<feature type="transmembrane region" description="Helical" evidence="1">
    <location>
        <begin position="186"/>
        <end position="207"/>
    </location>
</feature>
<dbReference type="Pfam" id="PF12730">
    <property type="entry name" value="ABC2_membrane_4"/>
    <property type="match status" value="1"/>
</dbReference>
<dbReference type="RefSeq" id="WP_142103604.1">
    <property type="nucleotide sequence ID" value="NZ_VFPH01000002.1"/>
</dbReference>
<comment type="caution">
    <text evidence="2">The sequence shown here is derived from an EMBL/GenBank/DDBJ whole genome shotgun (WGS) entry which is preliminary data.</text>
</comment>
<dbReference type="GO" id="GO:0140359">
    <property type="term" value="F:ABC-type transporter activity"/>
    <property type="evidence" value="ECO:0007669"/>
    <property type="project" value="InterPro"/>
</dbReference>
<evidence type="ECO:0000313" key="2">
    <source>
        <dbReference type="EMBL" id="TQM36744.1"/>
    </source>
</evidence>
<gene>
    <name evidence="2" type="ORF">FB388_3929</name>
</gene>
<keyword evidence="1" id="KW-1133">Transmembrane helix</keyword>